<dbReference type="Pfam" id="PF25023">
    <property type="entry name" value="TEN_YD-shell"/>
    <property type="match status" value="1"/>
</dbReference>
<feature type="compositionally biased region" description="Polar residues" evidence="2">
    <location>
        <begin position="1421"/>
        <end position="1434"/>
    </location>
</feature>
<evidence type="ECO:0000313" key="4">
    <source>
        <dbReference type="EMBL" id="NEB89593.1"/>
    </source>
</evidence>
<comment type="caution">
    <text evidence="4">The sequence shown here is derived from an EMBL/GenBank/DDBJ whole genome shotgun (WGS) entry which is preliminary data.</text>
</comment>
<feature type="compositionally biased region" description="Polar residues" evidence="2">
    <location>
        <begin position="367"/>
        <end position="377"/>
    </location>
</feature>
<dbReference type="InterPro" id="IPR056823">
    <property type="entry name" value="TEN-like_YD-shell"/>
</dbReference>
<feature type="domain" description="Teneurin-like YD-shell" evidence="3">
    <location>
        <begin position="1594"/>
        <end position="1845"/>
    </location>
</feature>
<dbReference type="InterPro" id="IPR022385">
    <property type="entry name" value="Rhs_assc_core"/>
</dbReference>
<organism evidence="4">
    <name type="scientific">Streptomyces anulatus</name>
    <name type="common">Streptomyces chrysomallus</name>
    <dbReference type="NCBI Taxonomy" id="1892"/>
    <lineage>
        <taxon>Bacteria</taxon>
        <taxon>Bacillati</taxon>
        <taxon>Actinomycetota</taxon>
        <taxon>Actinomycetes</taxon>
        <taxon>Kitasatosporales</taxon>
        <taxon>Streptomycetaceae</taxon>
        <taxon>Streptomyces</taxon>
    </lineage>
</organism>
<dbReference type="EMBL" id="JAAGMK010001028">
    <property type="protein sequence ID" value="NEB89593.1"/>
    <property type="molecule type" value="Genomic_DNA"/>
</dbReference>
<keyword evidence="1" id="KW-0677">Repeat</keyword>
<feature type="region of interest" description="Disordered" evidence="2">
    <location>
        <begin position="363"/>
        <end position="384"/>
    </location>
</feature>
<feature type="region of interest" description="Disordered" evidence="2">
    <location>
        <begin position="178"/>
        <end position="215"/>
    </location>
</feature>
<feature type="compositionally biased region" description="Low complexity" evidence="2">
    <location>
        <begin position="206"/>
        <end position="215"/>
    </location>
</feature>
<accession>A0A6G3T3A2</accession>
<dbReference type="NCBIfam" id="TIGR03696">
    <property type="entry name" value="Rhs_assc_core"/>
    <property type="match status" value="1"/>
</dbReference>
<evidence type="ECO:0000256" key="2">
    <source>
        <dbReference type="SAM" id="MobiDB-lite"/>
    </source>
</evidence>
<dbReference type="PANTHER" id="PTHR32305:SF17">
    <property type="entry name" value="TRNA NUCLEASE WAPA"/>
    <property type="match status" value="1"/>
</dbReference>
<dbReference type="RefSeq" id="WP_164261377.1">
    <property type="nucleotide sequence ID" value="NZ_JAAGMK010001028.1"/>
</dbReference>
<dbReference type="InterPro" id="IPR050708">
    <property type="entry name" value="T6SS_VgrG/RHS"/>
</dbReference>
<feature type="region of interest" description="Disordered" evidence="2">
    <location>
        <begin position="1421"/>
        <end position="1443"/>
    </location>
</feature>
<evidence type="ECO:0000259" key="3">
    <source>
        <dbReference type="Pfam" id="PF25023"/>
    </source>
</evidence>
<gene>
    <name evidence="4" type="ORF">G3I43_36385</name>
</gene>
<sequence>MVAPLALVSTAEAAQRGLGRTDVQEQRVSKVRAVDAAAGRKARKQVAADLEANTRQAGRAATERRDAVWPKPGTAELPVAGGGTAEVVVGGLPLALSRRDARSTGAAAVGRSTVTVLDQKAADRLGITGVVLTADVLAGGPADVTMEYGGFASAVGGGWAGRLELVQLPACALTTPRKPACRQQTPLGSDNDTHRQEVSATLPSKPASAPGGARATSAAGTAVLALTAAGAGAGESPKGSGDYSATELAESSSWSAGSSSGAFTWNYDLKLPPAAAGPTPTMSLSYDSGSVDGRTATTNNQGSPVGEGFGITESYVERSYGSCDDDGHEDVFDLCWKYDNARLVLNGKSSTLVKDKTSGQWRLQGDDASSVTRSTGADNGDDNGEHWTVVTGDGTKYVFGLDKLDGAGSQRTNSVWTTPVFGDDSGEPGYTGGDSFAKRSLTQAWRWNLDYVEDTRENAATYWYTAEANHYRKNKADKADTSYIRGGYLNEIRYGLRKGALFTDAADAKVTFGHAERCTAADCTTLKKETAHHWPDVPFESLCSKDDADCEALAPAFFTRKRLTSVNTFSWSAATSEHTPVDSWALTQKYLDGGDIGDTSDHVLTLSSLKRTAKAGTAVEFDPVGFTYHMRPNRVDGTDDILPLTRPRVSTVTSETGAVTTVTMSAPECVRSEVLGKPEDTNTRNCFPQFWNINGSSVASVDWFHKYRVVAVVTSDPAGQNDTVEQEYLYSGAAWHYSDSPFTPKDERTWSDWRGYRQVTVLKGAKDTTRSKVVSLYLQGMDGDANKDGTTKSVSTPALPVTGLNLATTTDSGSFGGQLRQRITYAGSSPIGVVVNQPWQKETARQDVPGAGDHVARYVRTQKTTTYTYLTAPKSWRARTVSTDHDEYGMPYQVQDNGDDAKSGDEICTRTWFARSDDSGITSLVSRTRTVGRTCATTDASLDLPADSSRRGDVLTDSAIAYDGAAWSATQKPSKGLPTWSGRAASYTAADAPVWQKTGTTSYDTLGRALTVTDADDKSTVTGYTPTTAGPLTGTVVTNAKGFKTSTFFDARRGVPLRTYDANSRKTELTYDAIGRLTDVWLPNRNRAAGESPSQKFRYALSSSKPSAVSTAVLKKDGVSYNTTYTIYDALLRPLQTQSPTPQGGRLLTDTRYDSRSLAYETHADIFDSTAAPNGTYTRAEYGESPTQTEIVFDGAERETSRSVLFFGVKRWMTATEHTGDSTGTSALAGGTANRVIVDVRGQKIETRTYAGQQPTDPAYGGGLGVPYTSAATEYTLDGKTSVFTGPDKARWSYEYDLFGRQTAAVDPDKGRATTGYNELDQAIRVTDARQRSVLTKYDEIGRITGTWDGAETDAKRLTEHLYDGVIKGKPSSSIRYVGGKAGHAYTREVLTYDTLDRPLSSRIKLPADDPLVKAGAPATIDSTSAYNNDGTRQNTKEPALGGLPSEVVEYGYTALGQVKSVVGSTGYLLDTDYSALGQPQQLILGVANTEAHKKAYVTHTYEEGTGRITRSHVTDQTHPYMLQDLNYSYDQAGNVTAIADPTTLGGTGKADAQCFTYDGFRRLTEAWTPSSQKCSDPRDATKLSGPAPYWTGYTYDTAGQRKTETQHKPGGDTTDTYCYRGGDKQPHTLAGVSAKGNCTQPERSYTYDGAGNTDSRPGAAGKQVLEWGAEGKLAKLTEGTRTTDYLYDADGNLLIRGEKNGERVLYAGATELHLKSDGTFWAQRFYGSTELSVAVRTNESGANKLFYLAGDQHGTSSLAIASDTQAVTKRYLTAFGVERAGAVGSWVDDRSFLGKTRDRSTGLTHLDAREYDAELGRFISVDSLLETEKHQSLAGYGYAENNPVTLSDPTGLGSFSCTMGVDCPTGAEKVEETVSPPVWGASSTGTSGTSWSGPLGYTGIPTLPLVQQPPLLMGPDPMPLLFTGPVSPEMQKLQKMFMEAQAMCRLPSGSLVNNEHGGDGKVNSDGPWSLAFRWAWGADWHPNYFKQAITLSDAKYDGDDAITQNLIDSSSMKDARVYVANTFRDTGALKGKTKYSTTKNAEGQNRNLAELVGLYASDVGGLLIGKKDRKAQGVLGSYDLKYKITESKGSTLTVKYTASTDIDNESFLPSHAEWQKATNYGPKHMGGFFAGYRVEIRWQETIYK</sequence>
<dbReference type="Gene3D" id="2.180.10.10">
    <property type="entry name" value="RHS repeat-associated core"/>
    <property type="match status" value="2"/>
</dbReference>
<reference evidence="4" key="1">
    <citation type="submission" date="2020-01" db="EMBL/GenBank/DDBJ databases">
        <title>Insect and environment-associated Actinomycetes.</title>
        <authorList>
            <person name="Currrie C."/>
            <person name="Chevrette M."/>
            <person name="Carlson C."/>
            <person name="Stubbendieck R."/>
            <person name="Wendt-Pienkowski E."/>
        </authorList>
    </citation>
    <scope>NUCLEOTIDE SEQUENCE</scope>
    <source>
        <strain evidence="4">SID505</strain>
    </source>
</reference>
<protein>
    <submittedName>
        <fullName evidence="4">RHS repeat-associated core domain-containing protein</fullName>
    </submittedName>
</protein>
<proteinExistence type="predicted"/>
<dbReference type="PANTHER" id="PTHR32305">
    <property type="match status" value="1"/>
</dbReference>
<name>A0A6G3T3A2_STRAQ</name>
<evidence type="ECO:0000256" key="1">
    <source>
        <dbReference type="ARBA" id="ARBA00022737"/>
    </source>
</evidence>